<protein>
    <recommendedName>
        <fullName evidence="3">DUF1800 domain-containing protein</fullName>
    </recommendedName>
</protein>
<sequence length="456" mass="49438">MTTWEKDPAAAWEPYSPARDGAWDLARAAHLHRRAGFGATPGRVAHDAKAGHEAAIRAVLEGDPEGPGGRSRSEVEEIAAAMADSARRDPSLGRVRLAWIFRLLNNPHPLRERMTLAWHGHYATGARKVENPLAMLEQIEAMRSLWDAPISKLHRAMIDGAGLQIWLDGVDSDNEKPNENLGREFLELFALGEGSYSEADVKAAARALTGYRSENRDDLRKHVVFDPGRHDDGEKTLLGRTGRWGPADLVRIASAHPAAARRIARRLYVTFVDDVEPPPAALVAALADRIRTPGDVDVRQGIEVVLNSRLFHSEAVRGRRVKSAVDYAVGLIRSSGWRRPTPDPATIDVHLTRMGQTLLDPPSVAGWPGGLAWLGAPLLIARANFAAEVTAGQGVESHLRGPESEGRVSPAEWAAAVADSFLAGGRSRADDIRAASPKGRVEALRLVASFPEAHLA</sequence>
<reference evidence="1 2" key="1">
    <citation type="submission" date="2019-08" db="EMBL/GenBank/DDBJ databases">
        <title>Deep-cultivation of Planctomycetes and their phenomic and genomic characterization uncovers novel biology.</title>
        <authorList>
            <person name="Wiegand S."/>
            <person name="Jogler M."/>
            <person name="Boedeker C."/>
            <person name="Pinto D."/>
            <person name="Vollmers J."/>
            <person name="Rivas-Marin E."/>
            <person name="Kohn T."/>
            <person name="Peeters S.H."/>
            <person name="Heuer A."/>
            <person name="Rast P."/>
            <person name="Oberbeckmann S."/>
            <person name="Bunk B."/>
            <person name="Jeske O."/>
            <person name="Meyerdierks A."/>
            <person name="Storesund J.E."/>
            <person name="Kallscheuer N."/>
            <person name="Luecker S."/>
            <person name="Lage O.M."/>
            <person name="Pohl T."/>
            <person name="Merkel B.J."/>
            <person name="Hornburger P."/>
            <person name="Mueller R.-W."/>
            <person name="Bruemmer F."/>
            <person name="Labrenz M."/>
            <person name="Spormann A.M."/>
            <person name="Op den Camp H."/>
            <person name="Overmann J."/>
            <person name="Amann R."/>
            <person name="Jetten M.S.M."/>
            <person name="Mascher T."/>
            <person name="Medema M.H."/>
            <person name="Devos D.P."/>
            <person name="Kaster A.-K."/>
            <person name="Ovreas L."/>
            <person name="Rohde M."/>
            <person name="Galperin M.Y."/>
            <person name="Jogler C."/>
        </authorList>
    </citation>
    <scope>NUCLEOTIDE SEQUENCE [LARGE SCALE GENOMIC DNA]</scope>
    <source>
        <strain evidence="1 2">OJF2</strain>
    </source>
</reference>
<proteinExistence type="predicted"/>
<evidence type="ECO:0008006" key="3">
    <source>
        <dbReference type="Google" id="ProtNLM"/>
    </source>
</evidence>
<organism evidence="1 2">
    <name type="scientific">Aquisphaera giovannonii</name>
    <dbReference type="NCBI Taxonomy" id="406548"/>
    <lineage>
        <taxon>Bacteria</taxon>
        <taxon>Pseudomonadati</taxon>
        <taxon>Planctomycetota</taxon>
        <taxon>Planctomycetia</taxon>
        <taxon>Isosphaerales</taxon>
        <taxon>Isosphaeraceae</taxon>
        <taxon>Aquisphaera</taxon>
    </lineage>
</organism>
<accession>A0A5B9VV72</accession>
<dbReference type="EMBL" id="CP042997">
    <property type="protein sequence ID" value="QEH32336.1"/>
    <property type="molecule type" value="Genomic_DNA"/>
</dbReference>
<keyword evidence="2" id="KW-1185">Reference proteome</keyword>
<dbReference type="KEGG" id="agv:OJF2_08060"/>
<dbReference type="Pfam" id="PF08811">
    <property type="entry name" value="DUF1800"/>
    <property type="match status" value="1"/>
</dbReference>
<dbReference type="Proteomes" id="UP000324233">
    <property type="component" value="Chromosome"/>
</dbReference>
<name>A0A5B9VV72_9BACT</name>
<evidence type="ECO:0000313" key="1">
    <source>
        <dbReference type="EMBL" id="QEH32336.1"/>
    </source>
</evidence>
<gene>
    <name evidence="1" type="ORF">OJF2_08060</name>
</gene>
<dbReference type="AlphaFoldDB" id="A0A5B9VV72"/>
<evidence type="ECO:0000313" key="2">
    <source>
        <dbReference type="Proteomes" id="UP000324233"/>
    </source>
</evidence>
<dbReference type="InterPro" id="IPR014917">
    <property type="entry name" value="DUF1800"/>
</dbReference>